<dbReference type="RefSeq" id="WP_343057021.1">
    <property type="nucleotide sequence ID" value="NZ_JACIJF010000031.1"/>
</dbReference>
<gene>
    <name evidence="2" type="ORF">FHT02_004205</name>
</gene>
<dbReference type="InterPro" id="IPR002716">
    <property type="entry name" value="PIN_dom"/>
</dbReference>
<keyword evidence="3" id="KW-1185">Reference proteome</keyword>
<evidence type="ECO:0000259" key="1">
    <source>
        <dbReference type="Pfam" id="PF01850"/>
    </source>
</evidence>
<dbReference type="Pfam" id="PF01850">
    <property type="entry name" value="PIN"/>
    <property type="match status" value="1"/>
</dbReference>
<name>A0A840YTJ5_9SPHN</name>
<organism evidence="2 3">
    <name type="scientific">Sphingomonas xinjiangensis</name>
    <dbReference type="NCBI Taxonomy" id="643568"/>
    <lineage>
        <taxon>Bacteria</taxon>
        <taxon>Pseudomonadati</taxon>
        <taxon>Pseudomonadota</taxon>
        <taxon>Alphaproteobacteria</taxon>
        <taxon>Sphingomonadales</taxon>
        <taxon>Sphingomonadaceae</taxon>
        <taxon>Sphingomonas</taxon>
    </lineage>
</organism>
<feature type="domain" description="PIN" evidence="1">
    <location>
        <begin position="6"/>
        <end position="119"/>
    </location>
</feature>
<dbReference type="Gene3D" id="3.40.50.1010">
    <property type="entry name" value="5'-nuclease"/>
    <property type="match status" value="1"/>
</dbReference>
<dbReference type="SUPFAM" id="SSF88723">
    <property type="entry name" value="PIN domain-like"/>
    <property type="match status" value="1"/>
</dbReference>
<dbReference type="EMBL" id="JACIJF010000031">
    <property type="protein sequence ID" value="MBB5712943.1"/>
    <property type="molecule type" value="Genomic_DNA"/>
</dbReference>
<evidence type="ECO:0000313" key="3">
    <source>
        <dbReference type="Proteomes" id="UP000527143"/>
    </source>
</evidence>
<protein>
    <submittedName>
        <fullName evidence="2">PIN domain nuclease of toxin-antitoxin system</fullName>
    </submittedName>
</protein>
<dbReference type="CDD" id="cd18682">
    <property type="entry name" value="PIN_VapC-like"/>
    <property type="match status" value="1"/>
</dbReference>
<evidence type="ECO:0000313" key="2">
    <source>
        <dbReference type="EMBL" id="MBB5712943.1"/>
    </source>
</evidence>
<sequence>MSKTRYMLDASALLALMLGEDGAEAVHAVLPNAQVSTVNLSEVIAKLQEKGVPNEVISSTIAELDLDVVPFDRAQAVHAGLLRAHTRSYGLSLGDRACLAAAAAAGATAVTSDRAWSKLKTGVLIEVVR</sequence>
<dbReference type="Proteomes" id="UP000527143">
    <property type="component" value="Unassembled WGS sequence"/>
</dbReference>
<reference evidence="2 3" key="1">
    <citation type="submission" date="2020-08" db="EMBL/GenBank/DDBJ databases">
        <title>Genomic Encyclopedia of Type Strains, Phase IV (KMG-IV): sequencing the most valuable type-strain genomes for metagenomic binning, comparative biology and taxonomic classification.</title>
        <authorList>
            <person name="Goeker M."/>
        </authorList>
    </citation>
    <scope>NUCLEOTIDE SEQUENCE [LARGE SCALE GENOMIC DNA]</scope>
    <source>
        <strain evidence="2 3">DSM 26736</strain>
    </source>
</reference>
<dbReference type="InterPro" id="IPR029060">
    <property type="entry name" value="PIN-like_dom_sf"/>
</dbReference>
<proteinExistence type="predicted"/>
<dbReference type="AlphaFoldDB" id="A0A840YTJ5"/>
<accession>A0A840YTJ5</accession>
<comment type="caution">
    <text evidence="2">The sequence shown here is derived from an EMBL/GenBank/DDBJ whole genome shotgun (WGS) entry which is preliminary data.</text>
</comment>